<organism evidence="1 2">
    <name type="scientific">Acaromyces ingoldii</name>
    <dbReference type="NCBI Taxonomy" id="215250"/>
    <lineage>
        <taxon>Eukaryota</taxon>
        <taxon>Fungi</taxon>
        <taxon>Dikarya</taxon>
        <taxon>Basidiomycota</taxon>
        <taxon>Ustilaginomycotina</taxon>
        <taxon>Exobasidiomycetes</taxon>
        <taxon>Exobasidiales</taxon>
        <taxon>Cryptobasidiaceae</taxon>
        <taxon>Acaromyces</taxon>
    </lineage>
</organism>
<accession>A0A316YL07</accession>
<dbReference type="InParanoid" id="A0A316YL07"/>
<evidence type="ECO:0000313" key="1">
    <source>
        <dbReference type="EMBL" id="PWN89881.1"/>
    </source>
</evidence>
<dbReference type="GeneID" id="37045921"/>
<evidence type="ECO:0000313" key="2">
    <source>
        <dbReference type="Proteomes" id="UP000245768"/>
    </source>
</evidence>
<keyword evidence="2" id="KW-1185">Reference proteome</keyword>
<dbReference type="AlphaFoldDB" id="A0A316YL07"/>
<reference evidence="1 2" key="1">
    <citation type="journal article" date="2018" name="Mol. Biol. Evol.">
        <title>Broad Genomic Sampling Reveals a Smut Pathogenic Ancestry of the Fungal Clade Ustilaginomycotina.</title>
        <authorList>
            <person name="Kijpornyongpan T."/>
            <person name="Mondo S.J."/>
            <person name="Barry K."/>
            <person name="Sandor L."/>
            <person name="Lee J."/>
            <person name="Lipzen A."/>
            <person name="Pangilinan J."/>
            <person name="LaButti K."/>
            <person name="Hainaut M."/>
            <person name="Henrissat B."/>
            <person name="Grigoriev I.V."/>
            <person name="Spatafora J.W."/>
            <person name="Aime M.C."/>
        </authorList>
    </citation>
    <scope>NUCLEOTIDE SEQUENCE [LARGE SCALE GENOMIC DNA]</scope>
    <source>
        <strain evidence="1 2">MCA 4198</strain>
    </source>
</reference>
<sequence length="271" mass="30714">MDAARPQFKESITDLVANELFGTYYKPIYNIKIAFEDCPPSSASRRSIDDSRPPKVWFSIQPMLAKTKDDGDTDELRDRIFKRLAPAFSIESVALYSLAYGTFVEVRCPSREAADCLATDVIPWTEKLQGQYRRTSRTITVRVIPRAIRMANVVAVDFGPVARPGKSLASSGLSDDDFIEAVRYLERWFSAWRTCEDRVLGLWRETSWMSSETGYTEQAPDSARAAFVMPGFPFVSRPLSLFLHEDYVFRLSYIGQTTPHSLYSGPLFPDS</sequence>
<dbReference type="EMBL" id="KZ819636">
    <property type="protein sequence ID" value="PWN89881.1"/>
    <property type="molecule type" value="Genomic_DNA"/>
</dbReference>
<proteinExistence type="predicted"/>
<gene>
    <name evidence="1" type="ORF">FA10DRAFT_285600</name>
</gene>
<dbReference type="Proteomes" id="UP000245768">
    <property type="component" value="Unassembled WGS sequence"/>
</dbReference>
<dbReference type="RefSeq" id="XP_025377079.1">
    <property type="nucleotide sequence ID" value="XM_025524005.1"/>
</dbReference>
<name>A0A316YL07_9BASI</name>
<protein>
    <submittedName>
        <fullName evidence="1">Uncharacterized protein</fullName>
    </submittedName>
</protein>